<dbReference type="InterPro" id="IPR036681">
    <property type="entry name" value="PgpA-like_sf"/>
</dbReference>
<feature type="domain" description="YutG/PgpA" evidence="2">
    <location>
        <begin position="56"/>
        <end position="184"/>
    </location>
</feature>
<dbReference type="EMBL" id="AWXV01000004">
    <property type="protein sequence ID" value="KIE63903.1"/>
    <property type="molecule type" value="Genomic_DNA"/>
</dbReference>
<protein>
    <submittedName>
        <fullName evidence="3">Phosphatidylglycerophosphatase A</fullName>
    </submittedName>
</protein>
<dbReference type="PANTHER" id="PTHR36305:SF1">
    <property type="entry name" value="PHOSPHATIDYLGLYCEROPHOSPHATASE A"/>
    <property type="match status" value="1"/>
</dbReference>
<evidence type="ECO:0000313" key="3">
    <source>
        <dbReference type="EMBL" id="KIE63903.1"/>
    </source>
</evidence>
<keyword evidence="1" id="KW-0472">Membrane</keyword>
<reference evidence="3 4" key="1">
    <citation type="journal article" date="2014" name="G3 (Bethesda)">
        <title>Genome sequence of Candidatus Riesia pediculischaeffi, endosymbiont of chimpanzee lice, and genomic comparison of recently acquired endosymbionts from human and chimpanzee lice.</title>
        <authorList>
            <person name="Boyd B.M."/>
            <person name="Allen J.M."/>
            <person name="de Crecy-Lagard V."/>
            <person name="Reed D.L."/>
        </authorList>
    </citation>
    <scope>NUCLEOTIDE SEQUENCE [LARGE SCALE GENOMIC DNA]</scope>
    <source>
        <strain evidence="3 4">PTSU</strain>
    </source>
</reference>
<feature type="transmembrane region" description="Helical" evidence="1">
    <location>
        <begin position="93"/>
        <end position="110"/>
    </location>
</feature>
<dbReference type="AlphaFoldDB" id="A0A0C1V7U3"/>
<name>A0A0C1V7U3_9ENTR</name>
<dbReference type="InterPro" id="IPR007686">
    <property type="entry name" value="YutG/PgpA"/>
</dbReference>
<evidence type="ECO:0000259" key="2">
    <source>
        <dbReference type="Pfam" id="PF04608"/>
    </source>
</evidence>
<dbReference type="InterPro" id="IPR026037">
    <property type="entry name" value="PgpA"/>
</dbReference>
<proteinExistence type="predicted"/>
<accession>A0A0C1V7U3</accession>
<comment type="caution">
    <text evidence="3">The sequence shown here is derived from an EMBL/GenBank/DDBJ whole genome shotgun (WGS) entry which is preliminary data.</text>
</comment>
<organism evidence="3 4">
    <name type="scientific">Candidatus Riesia pediculischaeffi PTSU</name>
    <dbReference type="NCBI Taxonomy" id="1401651"/>
    <lineage>
        <taxon>Bacteria</taxon>
        <taxon>Pseudomonadati</taxon>
        <taxon>Pseudomonadota</taxon>
        <taxon>Gammaproteobacteria</taxon>
        <taxon>Enterobacterales</taxon>
        <taxon>Enterobacteriaceae</taxon>
        <taxon>Candidatus Riesia</taxon>
    </lineage>
</organism>
<dbReference type="Pfam" id="PF04608">
    <property type="entry name" value="PgpA"/>
    <property type="match status" value="1"/>
</dbReference>
<gene>
    <name evidence="3" type="ORF">P689_12272</name>
</gene>
<dbReference type="PANTHER" id="PTHR36305">
    <property type="entry name" value="PHOSPHATIDYLGLYCEROPHOSPHATASE A"/>
    <property type="match status" value="1"/>
</dbReference>
<dbReference type="CDD" id="cd06971">
    <property type="entry name" value="PgpA"/>
    <property type="match status" value="1"/>
</dbReference>
<evidence type="ECO:0000313" key="4">
    <source>
        <dbReference type="Proteomes" id="UP000054529"/>
    </source>
</evidence>
<dbReference type="SUPFAM" id="SSF101307">
    <property type="entry name" value="YutG-like"/>
    <property type="match status" value="1"/>
</dbReference>
<dbReference type="HOGENOM" id="CLU_103734_0_1_6"/>
<dbReference type="Proteomes" id="UP000054529">
    <property type="component" value="Unassembled WGS sequence"/>
</dbReference>
<keyword evidence="1" id="KW-0812">Transmembrane</keyword>
<keyword evidence="1" id="KW-1133">Transmembrane helix</keyword>
<dbReference type="GO" id="GO:0006629">
    <property type="term" value="P:lipid metabolic process"/>
    <property type="evidence" value="ECO:0007669"/>
    <property type="project" value="InterPro"/>
</dbReference>
<sequence>MKIFNALKKRNYEMYLKIFPKIYFSKNTSSLLDKKVFRKKNRIETLFYKTCYHLLVLFGIGYFPKIPGTFSSLFAILSWRVMSFFCSDKTISLISLVYILLGFFICYIMRCEDYNCIVLDEFSGMFLITSSFEEPNIKKIVESFFAFRVLDIIKPFPINLLEKKIKDGVGIMMDDLLIALSIILYFR</sequence>
<evidence type="ECO:0000256" key="1">
    <source>
        <dbReference type="SAM" id="Phobius"/>
    </source>
</evidence>
<dbReference type="GO" id="GO:0008962">
    <property type="term" value="F:phosphatidylglycerophosphatase activity"/>
    <property type="evidence" value="ECO:0007669"/>
    <property type="project" value="InterPro"/>
</dbReference>